<dbReference type="PANTHER" id="PTHR45453:SF1">
    <property type="entry name" value="PHOSPHATE REGULON SENSOR PROTEIN PHOR"/>
    <property type="match status" value="1"/>
</dbReference>
<evidence type="ECO:0000259" key="7">
    <source>
        <dbReference type="PROSITE" id="PS50109"/>
    </source>
</evidence>
<keyword evidence="8" id="KW-0547">Nucleotide-binding</keyword>
<dbReference type="Gene3D" id="3.30.565.10">
    <property type="entry name" value="Histidine kinase-like ATPase, C-terminal domain"/>
    <property type="match status" value="1"/>
</dbReference>
<evidence type="ECO:0000256" key="1">
    <source>
        <dbReference type="ARBA" id="ARBA00000085"/>
    </source>
</evidence>
<comment type="catalytic activity">
    <reaction evidence="1">
        <text>ATP + protein L-histidine = ADP + protein N-phospho-L-histidine.</text>
        <dbReference type="EC" id="2.7.13.3"/>
    </reaction>
</comment>
<reference evidence="8 9" key="1">
    <citation type="submission" date="2024-07" db="EMBL/GenBank/DDBJ databases">
        <title>The genome sequence of type strain Sediminicola arcticus GDMCC 1.2805.</title>
        <authorList>
            <person name="Liu Y."/>
        </authorList>
    </citation>
    <scope>NUCLEOTIDE SEQUENCE [LARGE SCALE GENOMIC DNA]</scope>
    <source>
        <strain evidence="8 9">GDMCC 1.2805</strain>
    </source>
</reference>
<evidence type="ECO:0000313" key="9">
    <source>
        <dbReference type="Proteomes" id="UP001549799"/>
    </source>
</evidence>
<dbReference type="PRINTS" id="PR00344">
    <property type="entry name" value="BCTRLSENSOR"/>
</dbReference>
<keyword evidence="3" id="KW-0597">Phosphoprotein</keyword>
<comment type="caution">
    <text evidence="8">The sequence shown here is derived from an EMBL/GenBank/DDBJ whole genome shotgun (WGS) entry which is preliminary data.</text>
</comment>
<dbReference type="CDD" id="cd00075">
    <property type="entry name" value="HATPase"/>
    <property type="match status" value="1"/>
</dbReference>
<dbReference type="RefSeq" id="WP_354616173.1">
    <property type="nucleotide sequence ID" value="NZ_JBEXAE010000006.1"/>
</dbReference>
<evidence type="ECO:0000313" key="8">
    <source>
        <dbReference type="EMBL" id="MET6991507.1"/>
    </source>
</evidence>
<dbReference type="InterPro" id="IPR050351">
    <property type="entry name" value="BphY/WalK/GraS-like"/>
</dbReference>
<sequence>MKYGNREIQVATKETTTSFEVYIADNGQGIPKSYQTDIFEKFFRVPSGNLHDVKGFGIGLYYALNIILKHNGTLEFLPQEPWTTFKISLVK</sequence>
<dbReference type="SMART" id="SM00387">
    <property type="entry name" value="HATPase_c"/>
    <property type="match status" value="1"/>
</dbReference>
<gene>
    <name evidence="8" type="ORF">ABXZ36_12715</name>
</gene>
<dbReference type="InterPro" id="IPR003594">
    <property type="entry name" value="HATPase_dom"/>
</dbReference>
<dbReference type="Pfam" id="PF02518">
    <property type="entry name" value="HATPase_c"/>
    <property type="match status" value="1"/>
</dbReference>
<accession>A0ABV2SWJ9</accession>
<evidence type="ECO:0000256" key="4">
    <source>
        <dbReference type="ARBA" id="ARBA00022679"/>
    </source>
</evidence>
<feature type="domain" description="Histidine kinase" evidence="7">
    <location>
        <begin position="1"/>
        <end position="91"/>
    </location>
</feature>
<dbReference type="Proteomes" id="UP001549799">
    <property type="component" value="Unassembled WGS sequence"/>
</dbReference>
<evidence type="ECO:0000256" key="3">
    <source>
        <dbReference type="ARBA" id="ARBA00022553"/>
    </source>
</evidence>
<evidence type="ECO:0000256" key="5">
    <source>
        <dbReference type="ARBA" id="ARBA00022777"/>
    </source>
</evidence>
<dbReference type="InterPro" id="IPR036890">
    <property type="entry name" value="HATPase_C_sf"/>
</dbReference>
<dbReference type="GO" id="GO:0005524">
    <property type="term" value="F:ATP binding"/>
    <property type="evidence" value="ECO:0007669"/>
    <property type="project" value="UniProtKB-KW"/>
</dbReference>
<proteinExistence type="predicted"/>
<dbReference type="EC" id="2.7.13.3" evidence="2"/>
<keyword evidence="6" id="KW-0902">Two-component regulatory system</keyword>
<protein>
    <recommendedName>
        <fullName evidence="2">histidine kinase</fullName>
        <ecNumber evidence="2">2.7.13.3</ecNumber>
    </recommendedName>
</protein>
<keyword evidence="4" id="KW-0808">Transferase</keyword>
<keyword evidence="5" id="KW-0418">Kinase</keyword>
<dbReference type="InterPro" id="IPR004358">
    <property type="entry name" value="Sig_transdc_His_kin-like_C"/>
</dbReference>
<evidence type="ECO:0000256" key="2">
    <source>
        <dbReference type="ARBA" id="ARBA00012438"/>
    </source>
</evidence>
<organism evidence="8 9">
    <name type="scientific">Sediminicola arcticus</name>
    <dbReference type="NCBI Taxonomy" id="1574308"/>
    <lineage>
        <taxon>Bacteria</taxon>
        <taxon>Pseudomonadati</taxon>
        <taxon>Bacteroidota</taxon>
        <taxon>Flavobacteriia</taxon>
        <taxon>Flavobacteriales</taxon>
        <taxon>Flavobacteriaceae</taxon>
        <taxon>Sediminicola</taxon>
    </lineage>
</organism>
<keyword evidence="8" id="KW-0067">ATP-binding</keyword>
<evidence type="ECO:0000256" key="6">
    <source>
        <dbReference type="ARBA" id="ARBA00023012"/>
    </source>
</evidence>
<dbReference type="InterPro" id="IPR005467">
    <property type="entry name" value="His_kinase_dom"/>
</dbReference>
<dbReference type="SUPFAM" id="SSF55874">
    <property type="entry name" value="ATPase domain of HSP90 chaperone/DNA topoisomerase II/histidine kinase"/>
    <property type="match status" value="1"/>
</dbReference>
<dbReference type="PROSITE" id="PS50109">
    <property type="entry name" value="HIS_KIN"/>
    <property type="match status" value="1"/>
</dbReference>
<keyword evidence="9" id="KW-1185">Reference proteome</keyword>
<name>A0ABV2SWJ9_9FLAO</name>
<dbReference type="PANTHER" id="PTHR45453">
    <property type="entry name" value="PHOSPHATE REGULON SENSOR PROTEIN PHOR"/>
    <property type="match status" value="1"/>
</dbReference>
<dbReference type="EMBL" id="JBEXAE010000006">
    <property type="protein sequence ID" value="MET6991507.1"/>
    <property type="molecule type" value="Genomic_DNA"/>
</dbReference>